<organism evidence="1 2">
    <name type="scientific">Lyngbya aestuarii BL J</name>
    <dbReference type="NCBI Taxonomy" id="1348334"/>
    <lineage>
        <taxon>Bacteria</taxon>
        <taxon>Bacillati</taxon>
        <taxon>Cyanobacteriota</taxon>
        <taxon>Cyanophyceae</taxon>
        <taxon>Oscillatoriophycideae</taxon>
        <taxon>Oscillatoriales</taxon>
        <taxon>Microcoleaceae</taxon>
        <taxon>Lyngbya</taxon>
    </lineage>
</organism>
<proteinExistence type="predicted"/>
<dbReference type="EMBL" id="AUZM01000064">
    <property type="protein sequence ID" value="ERT05228.1"/>
    <property type="molecule type" value="Genomic_DNA"/>
</dbReference>
<keyword evidence="2" id="KW-1185">Reference proteome</keyword>
<dbReference type="AlphaFoldDB" id="U7QBM0"/>
<gene>
    <name evidence="1" type="ORF">M595_4834</name>
</gene>
<dbReference type="Proteomes" id="UP000017127">
    <property type="component" value="Unassembled WGS sequence"/>
</dbReference>
<sequence>MEYQPLALKSLSPYQSRNLPILSKQSGYYFYWEACYQHH</sequence>
<reference evidence="1 2" key="1">
    <citation type="journal article" date="2013" name="Front. Microbiol.">
        <title>Comparative genomic analyses of the cyanobacterium, Lyngbya aestuarii BL J, a powerful hydrogen producer.</title>
        <authorList>
            <person name="Kothari A."/>
            <person name="Vaughn M."/>
            <person name="Garcia-Pichel F."/>
        </authorList>
    </citation>
    <scope>NUCLEOTIDE SEQUENCE [LARGE SCALE GENOMIC DNA]</scope>
    <source>
        <strain evidence="1 2">BL J</strain>
    </source>
</reference>
<name>U7QBM0_9CYAN</name>
<evidence type="ECO:0000313" key="2">
    <source>
        <dbReference type="Proteomes" id="UP000017127"/>
    </source>
</evidence>
<comment type="caution">
    <text evidence="1">The sequence shown here is derived from an EMBL/GenBank/DDBJ whole genome shotgun (WGS) entry which is preliminary data.</text>
</comment>
<accession>U7QBM0</accession>
<protein>
    <submittedName>
        <fullName evidence="1">Uncharacterized protein</fullName>
    </submittedName>
</protein>
<evidence type="ECO:0000313" key="1">
    <source>
        <dbReference type="EMBL" id="ERT05228.1"/>
    </source>
</evidence>